<dbReference type="Proteomes" id="UP000613512">
    <property type="component" value="Unassembled WGS sequence"/>
</dbReference>
<dbReference type="PROSITE" id="PS51186">
    <property type="entry name" value="GNAT"/>
    <property type="match status" value="1"/>
</dbReference>
<dbReference type="SUPFAM" id="SSF55729">
    <property type="entry name" value="Acyl-CoA N-acyltransferases (Nat)"/>
    <property type="match status" value="1"/>
</dbReference>
<dbReference type="EMBL" id="BMEY01000003">
    <property type="protein sequence ID" value="GGA65677.1"/>
    <property type="molecule type" value="Genomic_DNA"/>
</dbReference>
<dbReference type="Gene3D" id="3.40.630.30">
    <property type="match status" value="1"/>
</dbReference>
<comment type="caution">
    <text evidence="2">The sequence shown here is derived from an EMBL/GenBank/DDBJ whole genome shotgun (WGS) entry which is preliminary data.</text>
</comment>
<reference evidence="2" key="2">
    <citation type="submission" date="2020-09" db="EMBL/GenBank/DDBJ databases">
        <authorList>
            <person name="Sun Q."/>
            <person name="Zhou Y."/>
        </authorList>
    </citation>
    <scope>NUCLEOTIDE SEQUENCE</scope>
    <source>
        <strain evidence="2">CGMCC 1.12408</strain>
    </source>
</reference>
<protein>
    <recommendedName>
        <fullName evidence="1">N-acetyltransferase domain-containing protein</fullName>
    </recommendedName>
</protein>
<dbReference type="GO" id="GO:0016747">
    <property type="term" value="F:acyltransferase activity, transferring groups other than amino-acyl groups"/>
    <property type="evidence" value="ECO:0007669"/>
    <property type="project" value="InterPro"/>
</dbReference>
<feature type="domain" description="N-acetyltransferase" evidence="1">
    <location>
        <begin position="3"/>
        <end position="152"/>
    </location>
</feature>
<accession>A0A916W421</accession>
<reference evidence="2" key="1">
    <citation type="journal article" date="2014" name="Int. J. Syst. Evol. Microbiol.">
        <title>Complete genome sequence of Corynebacterium casei LMG S-19264T (=DSM 44701T), isolated from a smear-ripened cheese.</title>
        <authorList>
            <consortium name="US DOE Joint Genome Institute (JGI-PGF)"/>
            <person name="Walter F."/>
            <person name="Albersmeier A."/>
            <person name="Kalinowski J."/>
            <person name="Ruckert C."/>
        </authorList>
    </citation>
    <scope>NUCLEOTIDE SEQUENCE</scope>
    <source>
        <strain evidence="2">CGMCC 1.12408</strain>
    </source>
</reference>
<dbReference type="CDD" id="cd04301">
    <property type="entry name" value="NAT_SF"/>
    <property type="match status" value="1"/>
</dbReference>
<evidence type="ECO:0000259" key="1">
    <source>
        <dbReference type="PROSITE" id="PS51186"/>
    </source>
</evidence>
<dbReference type="InterPro" id="IPR038764">
    <property type="entry name" value="GNAT_N_AcTrfase_prd"/>
</dbReference>
<dbReference type="Pfam" id="PF00583">
    <property type="entry name" value="Acetyltransf_1"/>
    <property type="match status" value="1"/>
</dbReference>
<dbReference type="AlphaFoldDB" id="A0A916W421"/>
<gene>
    <name evidence="2" type="ORF">GCM10008025_06840</name>
</gene>
<dbReference type="PANTHER" id="PTHR41700:SF1">
    <property type="entry name" value="N-ACETYLTRANSFERASE DOMAIN-CONTAINING PROTEIN"/>
    <property type="match status" value="1"/>
</dbReference>
<organism evidence="2 3">
    <name type="scientific">Ornithinibacillus halotolerans</name>
    <dbReference type="NCBI Taxonomy" id="1274357"/>
    <lineage>
        <taxon>Bacteria</taxon>
        <taxon>Bacillati</taxon>
        <taxon>Bacillota</taxon>
        <taxon>Bacilli</taxon>
        <taxon>Bacillales</taxon>
        <taxon>Bacillaceae</taxon>
        <taxon>Ornithinibacillus</taxon>
    </lineage>
</organism>
<proteinExistence type="predicted"/>
<evidence type="ECO:0000313" key="3">
    <source>
        <dbReference type="Proteomes" id="UP000613512"/>
    </source>
</evidence>
<dbReference type="PANTHER" id="PTHR41700">
    <property type="entry name" value="GCN5-RELATED N-ACETYLTRANSFERASE"/>
    <property type="match status" value="1"/>
</dbReference>
<dbReference type="InterPro" id="IPR016181">
    <property type="entry name" value="Acyl_CoA_acyltransferase"/>
</dbReference>
<sequence length="263" mass="30458">MEIDIREIMTTKELEQVQEVEEVVWQDKPTPIHQTLTTKLHGGVIIGAFLGKKLIGFQYSFPGYDGEHIYLVSHSLAVLPEYRKLGIGAKLKHKQAEVAANKGYDRMIWTFDPLESVNAYLNLHKLGAEIATYMENHYGEMDDGLNKGMPTDRFQVDWYFLRDKEVVEITFDQSKVLLDSNDDGRPEQTIAKFNHKEDVWFVAIPENIQAMKLHQMDLAIEWRMATRDVFQLLLRHGYIGKDIIRSEGVSYYCFVRQEGKSIE</sequence>
<keyword evidence="3" id="KW-1185">Reference proteome</keyword>
<dbReference type="InterPro" id="IPR000182">
    <property type="entry name" value="GNAT_dom"/>
</dbReference>
<evidence type="ECO:0000313" key="2">
    <source>
        <dbReference type="EMBL" id="GGA65677.1"/>
    </source>
</evidence>
<dbReference type="RefSeq" id="WP_188383295.1">
    <property type="nucleotide sequence ID" value="NZ_BMEY01000003.1"/>
</dbReference>
<name>A0A916W421_9BACI</name>